<dbReference type="Gene3D" id="1.10.287.560">
    <property type="entry name" value="Histidine kinase CheA-like, homodimeric domain"/>
    <property type="match status" value="1"/>
</dbReference>
<dbReference type="Gene3D" id="2.30.30.40">
    <property type="entry name" value="SH3 Domains"/>
    <property type="match status" value="1"/>
</dbReference>
<dbReference type="Gene3D" id="3.30.565.10">
    <property type="entry name" value="Histidine kinase-like ATPase, C-terminal domain"/>
    <property type="match status" value="1"/>
</dbReference>
<organism evidence="18 19">
    <name type="scientific">Pseudotabrizicola alkalilacus</name>
    <dbReference type="NCBI Taxonomy" id="2305252"/>
    <lineage>
        <taxon>Bacteria</taxon>
        <taxon>Pseudomonadati</taxon>
        <taxon>Pseudomonadota</taxon>
        <taxon>Alphaproteobacteria</taxon>
        <taxon>Rhodobacterales</taxon>
        <taxon>Paracoccaceae</taxon>
        <taxon>Pseudotabrizicola</taxon>
    </lineage>
</organism>
<accession>A0A411Z6B2</accession>
<dbReference type="PRINTS" id="PR00344">
    <property type="entry name" value="BCTRLSENSOR"/>
</dbReference>
<keyword evidence="9" id="KW-0067">ATP-binding</keyword>
<dbReference type="InterPro" id="IPR051315">
    <property type="entry name" value="Bact_Chemotaxis_CheA"/>
</dbReference>
<dbReference type="InterPro" id="IPR037006">
    <property type="entry name" value="CheA-like_homodim_sf"/>
</dbReference>
<comment type="caution">
    <text evidence="18">The sequence shown here is derived from an EMBL/GenBank/DDBJ whole genome shotgun (WGS) entry which is preliminary data.</text>
</comment>
<dbReference type="InterPro" id="IPR002545">
    <property type="entry name" value="CheW-lke_dom"/>
</dbReference>
<dbReference type="SUPFAM" id="SSF50341">
    <property type="entry name" value="CheW-like"/>
    <property type="match status" value="1"/>
</dbReference>
<dbReference type="PROSITE" id="PS50851">
    <property type="entry name" value="CHEW"/>
    <property type="match status" value="1"/>
</dbReference>
<reference evidence="18 19" key="1">
    <citation type="submission" date="2018-08" db="EMBL/GenBank/DDBJ databases">
        <title>Flavobacterium tibetense sp. nov., isolated from a wetland YonghuCo on Tibetan Plateau.</title>
        <authorList>
            <person name="Phurbu D."/>
            <person name="Lu H."/>
            <person name="Xing P."/>
        </authorList>
    </citation>
    <scope>NUCLEOTIDE SEQUENCE [LARGE SCALE GENOMIC DNA]</scope>
    <source>
        <strain evidence="18 19">DJC</strain>
    </source>
</reference>
<keyword evidence="14" id="KW-1133">Transmembrane helix</keyword>
<dbReference type="GO" id="GO:0006935">
    <property type="term" value="P:chemotaxis"/>
    <property type="evidence" value="ECO:0007669"/>
    <property type="project" value="UniProtKB-KW"/>
</dbReference>
<dbReference type="InterPro" id="IPR008207">
    <property type="entry name" value="Sig_transdc_His_kin_Hpt_dom"/>
</dbReference>
<evidence type="ECO:0000256" key="14">
    <source>
        <dbReference type="SAM" id="Phobius"/>
    </source>
</evidence>
<dbReference type="PROSITE" id="PS50109">
    <property type="entry name" value="HIS_KIN"/>
    <property type="match status" value="1"/>
</dbReference>
<sequence length="664" mass="71397">MTDLSAAVDAFVLEAREQLEGLEEMLLDLETGTDRERVDAIFRVLHTVKGSGSMFGFGVLARFTHHFEDAFDGVREGRLEIDARLIDVSLRARDHMTALLDCGGDSPEAARLEASEEAAHLLATLASIVGGHAQSPTLGNAPVVMQLSAREQMMRRWSIRFHPDATALRNGMRPDLLMAEIAALGQAEFRLDASDLPPLTELDPERSYLAWEITLTTSQTRDAIEAIFLFADDAALDITELVSPNGPTIGPVAAAGPPGNVSQLPQPRAPQTAPTGSSESVRVPAGKLDDIMDQLGELVIAQARLYQIAAASQNPDLEAVVEEVERLVTGLRDATLSVRMLPIESVFGKFRRVVRDLSQELGKEVMLAVEGGETELDKNVIDRLSEPLVHMIRNSMDHGLEDAASRLAAGKPARGKVTLSARQEGGEVLIAIEDDGAGLNTEAIRARAVERGLLPADAPQSASEIHQLIFAPGFSTASALSSVSGRGVGMDAVRSAVEGLRGQTEIATLPGRGTRVTLRLPVTLAIIDGFLVRLGTSAFVIPLAAVEECVEFEEAERHRESGRSMLQIREHLVPFLDLDDVFGRPASTEARRRVVIVKADGQRLGLVVDDILGQNQTVIKTLSIYHRNIAGLAGATILGDGAVALIIDVVTLARRARIAHRQSA</sequence>
<evidence type="ECO:0000256" key="8">
    <source>
        <dbReference type="ARBA" id="ARBA00022777"/>
    </source>
</evidence>
<evidence type="ECO:0000256" key="11">
    <source>
        <dbReference type="ARBA" id="ARBA00035100"/>
    </source>
</evidence>
<evidence type="ECO:0000256" key="2">
    <source>
        <dbReference type="ARBA" id="ARBA00012438"/>
    </source>
</evidence>
<gene>
    <name evidence="18" type="ORF">D1012_00230</name>
</gene>
<keyword evidence="14" id="KW-0472">Membrane</keyword>
<keyword evidence="7" id="KW-0547">Nucleotide-binding</keyword>
<proteinExistence type="predicted"/>
<evidence type="ECO:0000259" key="15">
    <source>
        <dbReference type="PROSITE" id="PS50109"/>
    </source>
</evidence>
<dbReference type="RefSeq" id="WP_118149348.1">
    <property type="nucleotide sequence ID" value="NZ_QWEY01000001.1"/>
</dbReference>
<feature type="modified residue" description="Phosphohistidine" evidence="12">
    <location>
        <position position="46"/>
    </location>
</feature>
<evidence type="ECO:0000259" key="17">
    <source>
        <dbReference type="PROSITE" id="PS50894"/>
    </source>
</evidence>
<keyword evidence="19" id="KW-1185">Reference proteome</keyword>
<keyword evidence="6" id="KW-0808">Transferase</keyword>
<dbReference type="Pfam" id="PF02895">
    <property type="entry name" value="H-kinase_dim"/>
    <property type="match status" value="1"/>
</dbReference>
<dbReference type="InterPro" id="IPR036061">
    <property type="entry name" value="CheW-like_dom_sf"/>
</dbReference>
<feature type="domain" description="HPt" evidence="17">
    <location>
        <begin position="1"/>
        <end position="103"/>
    </location>
</feature>
<feature type="domain" description="CheW-like" evidence="16">
    <location>
        <begin position="526"/>
        <end position="658"/>
    </location>
</feature>
<dbReference type="SUPFAM" id="SSF47384">
    <property type="entry name" value="Homodimeric domain of signal transducing histidine kinase"/>
    <property type="match status" value="1"/>
</dbReference>
<dbReference type="SMART" id="SM00073">
    <property type="entry name" value="HPT"/>
    <property type="match status" value="1"/>
</dbReference>
<comment type="function">
    <text evidence="11">Involved in the transmission of sensory signals from the chemoreceptors to the flagellar motors. CheA is autophosphorylated; it can transfer its phosphate group to either CheB or CheY.</text>
</comment>
<dbReference type="InterPro" id="IPR004105">
    <property type="entry name" value="CheA-like_dim"/>
</dbReference>
<evidence type="ECO:0000259" key="16">
    <source>
        <dbReference type="PROSITE" id="PS50851"/>
    </source>
</evidence>
<dbReference type="InterPro" id="IPR004358">
    <property type="entry name" value="Sig_transdc_His_kin-like_C"/>
</dbReference>
<name>A0A411Z6B2_9RHOB</name>
<dbReference type="SMART" id="SM00387">
    <property type="entry name" value="HATPase_c"/>
    <property type="match status" value="1"/>
</dbReference>
<dbReference type="SUPFAM" id="SSF55874">
    <property type="entry name" value="ATPase domain of HSP90 chaperone/DNA topoisomerase II/histidine kinase"/>
    <property type="match status" value="1"/>
</dbReference>
<evidence type="ECO:0000256" key="6">
    <source>
        <dbReference type="ARBA" id="ARBA00022679"/>
    </source>
</evidence>
<dbReference type="InterPro" id="IPR036890">
    <property type="entry name" value="HATPase_C_sf"/>
</dbReference>
<dbReference type="GO" id="GO:0000155">
    <property type="term" value="F:phosphorelay sensor kinase activity"/>
    <property type="evidence" value="ECO:0007669"/>
    <property type="project" value="InterPro"/>
</dbReference>
<dbReference type="Pfam" id="PF01584">
    <property type="entry name" value="CheW"/>
    <property type="match status" value="1"/>
</dbReference>
<dbReference type="SUPFAM" id="SSF47226">
    <property type="entry name" value="Histidine-containing phosphotransfer domain, HPT domain"/>
    <property type="match status" value="1"/>
</dbReference>
<evidence type="ECO:0000256" key="3">
    <source>
        <dbReference type="ARBA" id="ARBA00021495"/>
    </source>
</evidence>
<dbReference type="SMART" id="SM00260">
    <property type="entry name" value="CheW"/>
    <property type="match status" value="1"/>
</dbReference>
<dbReference type="EC" id="2.7.13.3" evidence="2"/>
<feature type="transmembrane region" description="Helical" evidence="14">
    <location>
        <begin position="629"/>
        <end position="653"/>
    </location>
</feature>
<protein>
    <recommendedName>
        <fullName evidence="3">Chemotaxis protein CheA</fullName>
        <ecNumber evidence="2">2.7.13.3</ecNumber>
    </recommendedName>
</protein>
<evidence type="ECO:0000256" key="12">
    <source>
        <dbReference type="PROSITE-ProRule" id="PRU00110"/>
    </source>
</evidence>
<dbReference type="InterPro" id="IPR005467">
    <property type="entry name" value="His_kinase_dom"/>
</dbReference>
<dbReference type="CDD" id="cd16916">
    <property type="entry name" value="HATPase_CheA-like"/>
    <property type="match status" value="1"/>
</dbReference>
<dbReference type="FunFam" id="3.30.565.10:FF:000016">
    <property type="entry name" value="Chemotaxis protein CheA, putative"/>
    <property type="match status" value="1"/>
</dbReference>
<evidence type="ECO:0000256" key="9">
    <source>
        <dbReference type="ARBA" id="ARBA00022840"/>
    </source>
</evidence>
<dbReference type="InterPro" id="IPR036641">
    <property type="entry name" value="HPT_dom_sf"/>
</dbReference>
<dbReference type="Pfam" id="PF02518">
    <property type="entry name" value="HATPase_c"/>
    <property type="match status" value="1"/>
</dbReference>
<dbReference type="PANTHER" id="PTHR43395">
    <property type="entry name" value="SENSOR HISTIDINE KINASE CHEA"/>
    <property type="match status" value="1"/>
</dbReference>
<dbReference type="InterPro" id="IPR036097">
    <property type="entry name" value="HisK_dim/P_sf"/>
</dbReference>
<keyword evidence="5 12" id="KW-0597">Phosphoprotein</keyword>
<evidence type="ECO:0000313" key="18">
    <source>
        <dbReference type="EMBL" id="RGP38599.1"/>
    </source>
</evidence>
<dbReference type="Pfam" id="PF01627">
    <property type="entry name" value="Hpt"/>
    <property type="match status" value="1"/>
</dbReference>
<evidence type="ECO:0000256" key="5">
    <source>
        <dbReference type="ARBA" id="ARBA00022553"/>
    </source>
</evidence>
<dbReference type="Gene3D" id="1.20.120.160">
    <property type="entry name" value="HPT domain"/>
    <property type="match status" value="1"/>
</dbReference>
<dbReference type="Proteomes" id="UP000284547">
    <property type="component" value="Unassembled WGS sequence"/>
</dbReference>
<dbReference type="EMBL" id="QWEY01000001">
    <property type="protein sequence ID" value="RGP38599.1"/>
    <property type="molecule type" value="Genomic_DNA"/>
</dbReference>
<evidence type="ECO:0000256" key="13">
    <source>
        <dbReference type="SAM" id="MobiDB-lite"/>
    </source>
</evidence>
<dbReference type="CDD" id="cd00088">
    <property type="entry name" value="HPT"/>
    <property type="match status" value="1"/>
</dbReference>
<dbReference type="SMART" id="SM01231">
    <property type="entry name" value="H-kinase_dim"/>
    <property type="match status" value="1"/>
</dbReference>
<dbReference type="PANTHER" id="PTHR43395:SF10">
    <property type="entry name" value="CHEMOTAXIS PROTEIN CHEA"/>
    <property type="match status" value="1"/>
</dbReference>
<evidence type="ECO:0000256" key="10">
    <source>
        <dbReference type="ARBA" id="ARBA00023012"/>
    </source>
</evidence>
<evidence type="ECO:0000256" key="1">
    <source>
        <dbReference type="ARBA" id="ARBA00000085"/>
    </source>
</evidence>
<dbReference type="PROSITE" id="PS50894">
    <property type="entry name" value="HPT"/>
    <property type="match status" value="1"/>
</dbReference>
<dbReference type="InterPro" id="IPR003594">
    <property type="entry name" value="HATPase_dom"/>
</dbReference>
<dbReference type="AlphaFoldDB" id="A0A411Z6B2"/>
<dbReference type="OrthoDB" id="9803176at2"/>
<dbReference type="GO" id="GO:0005524">
    <property type="term" value="F:ATP binding"/>
    <property type="evidence" value="ECO:0007669"/>
    <property type="project" value="UniProtKB-KW"/>
</dbReference>
<feature type="region of interest" description="Disordered" evidence="13">
    <location>
        <begin position="253"/>
        <end position="282"/>
    </location>
</feature>
<feature type="domain" description="Histidine kinase" evidence="15">
    <location>
        <begin position="276"/>
        <end position="524"/>
    </location>
</feature>
<keyword evidence="14" id="KW-0812">Transmembrane</keyword>
<dbReference type="CDD" id="cd00731">
    <property type="entry name" value="CheA_reg"/>
    <property type="match status" value="1"/>
</dbReference>
<keyword evidence="4" id="KW-0145">Chemotaxis</keyword>
<evidence type="ECO:0000256" key="4">
    <source>
        <dbReference type="ARBA" id="ARBA00022500"/>
    </source>
</evidence>
<keyword evidence="10" id="KW-0902">Two-component regulatory system</keyword>
<keyword evidence="8" id="KW-0418">Kinase</keyword>
<evidence type="ECO:0000313" key="19">
    <source>
        <dbReference type="Proteomes" id="UP000284547"/>
    </source>
</evidence>
<evidence type="ECO:0000256" key="7">
    <source>
        <dbReference type="ARBA" id="ARBA00022741"/>
    </source>
</evidence>
<comment type="catalytic activity">
    <reaction evidence="1">
        <text>ATP + protein L-histidine = ADP + protein N-phospho-L-histidine.</text>
        <dbReference type="EC" id="2.7.13.3"/>
    </reaction>
</comment>
<dbReference type="GO" id="GO:0005737">
    <property type="term" value="C:cytoplasm"/>
    <property type="evidence" value="ECO:0007669"/>
    <property type="project" value="InterPro"/>
</dbReference>